<accession>A0A151QNU9</accession>
<evidence type="ECO:0000313" key="1">
    <source>
        <dbReference type="EMBL" id="KYP31934.1"/>
    </source>
</evidence>
<gene>
    <name evidence="1" type="ORF">KK1_047513</name>
</gene>
<protein>
    <submittedName>
        <fullName evidence="1">Uncharacterized protein</fullName>
    </submittedName>
</protein>
<name>A0A151QNU9_CAJCA</name>
<dbReference type="InterPro" id="IPR043502">
    <property type="entry name" value="DNA/RNA_pol_sf"/>
</dbReference>
<keyword evidence="2" id="KW-1185">Reference proteome</keyword>
<dbReference type="Gramene" id="C.cajan_45317.t">
    <property type="protein sequence ID" value="C.cajan_45317.t"/>
    <property type="gene ID" value="C.cajan_45317"/>
</dbReference>
<dbReference type="InterPro" id="IPR021109">
    <property type="entry name" value="Peptidase_aspartic_dom_sf"/>
</dbReference>
<reference evidence="1" key="1">
    <citation type="journal article" date="2012" name="Nat. Biotechnol.">
        <title>Draft genome sequence of pigeonpea (Cajanus cajan), an orphan legume crop of resource-poor farmers.</title>
        <authorList>
            <person name="Varshney R.K."/>
            <person name="Chen W."/>
            <person name="Li Y."/>
            <person name="Bharti A.K."/>
            <person name="Saxena R.K."/>
            <person name="Schlueter J.A."/>
            <person name="Donoghue M.T."/>
            <person name="Azam S."/>
            <person name="Fan G."/>
            <person name="Whaley A.M."/>
            <person name="Farmer A.D."/>
            <person name="Sheridan J."/>
            <person name="Iwata A."/>
            <person name="Tuteja R."/>
            <person name="Penmetsa R.V."/>
            <person name="Wu W."/>
            <person name="Upadhyaya H.D."/>
            <person name="Yang S.P."/>
            <person name="Shah T."/>
            <person name="Saxena K.B."/>
            <person name="Michael T."/>
            <person name="McCombie W.R."/>
            <person name="Yang B."/>
            <person name="Zhang G."/>
            <person name="Yang H."/>
            <person name="Wang J."/>
            <person name="Spillane C."/>
            <person name="Cook D.R."/>
            <person name="May G.D."/>
            <person name="Xu X."/>
            <person name="Jackson S.A."/>
        </authorList>
    </citation>
    <scope>NUCLEOTIDE SEQUENCE [LARGE SCALE GENOMIC DNA]</scope>
</reference>
<organism evidence="1 2">
    <name type="scientific">Cajanus cajan</name>
    <name type="common">Pigeon pea</name>
    <name type="synonym">Cajanus indicus</name>
    <dbReference type="NCBI Taxonomy" id="3821"/>
    <lineage>
        <taxon>Eukaryota</taxon>
        <taxon>Viridiplantae</taxon>
        <taxon>Streptophyta</taxon>
        <taxon>Embryophyta</taxon>
        <taxon>Tracheophyta</taxon>
        <taxon>Spermatophyta</taxon>
        <taxon>Magnoliopsida</taxon>
        <taxon>eudicotyledons</taxon>
        <taxon>Gunneridae</taxon>
        <taxon>Pentapetalae</taxon>
        <taxon>rosids</taxon>
        <taxon>fabids</taxon>
        <taxon>Fabales</taxon>
        <taxon>Fabaceae</taxon>
        <taxon>Papilionoideae</taxon>
        <taxon>50 kb inversion clade</taxon>
        <taxon>NPAAA clade</taxon>
        <taxon>indigoferoid/millettioid clade</taxon>
        <taxon>Phaseoleae</taxon>
        <taxon>Cajanus</taxon>
    </lineage>
</organism>
<proteinExistence type="predicted"/>
<dbReference type="Gene3D" id="2.40.70.10">
    <property type="entry name" value="Acid Proteases"/>
    <property type="match status" value="1"/>
</dbReference>
<evidence type="ECO:0000313" key="2">
    <source>
        <dbReference type="Proteomes" id="UP000075243"/>
    </source>
</evidence>
<dbReference type="SUPFAM" id="SSF56672">
    <property type="entry name" value="DNA/RNA polymerases"/>
    <property type="match status" value="1"/>
</dbReference>
<dbReference type="Proteomes" id="UP000075243">
    <property type="component" value="Unassembled WGS sequence"/>
</dbReference>
<dbReference type="AlphaFoldDB" id="A0A151QNU9"/>
<dbReference type="CDD" id="cd00303">
    <property type="entry name" value="retropepsin_like"/>
    <property type="match status" value="1"/>
</dbReference>
<sequence length="166" mass="18464">MPKFKVLVGNVDFLTCEGCVKQVPLVIQNHTISLSAFVLPISGAQVILGASWLATLGSHVADYSQLTIKYYAGSKFVTLKVFTLHPQEVNPNDDPFVALDPSPHSEILALLHQFIGIFHKPRGLPPVRSYDHAIPLIPMAAPVKVRSYRYPFSYKAEIERIVQELL</sequence>
<dbReference type="EMBL" id="KQ485561">
    <property type="protein sequence ID" value="KYP31934.1"/>
    <property type="molecule type" value="Genomic_DNA"/>
</dbReference>